<keyword evidence="3" id="KW-0863">Zinc-finger</keyword>
<gene>
    <name evidence="7" type="ORF">TWF191_000407</name>
    <name evidence="6" type="ORF">TWF679_010200</name>
</gene>
<evidence type="ECO:0000256" key="3">
    <source>
        <dbReference type="ARBA" id="ARBA00022771"/>
    </source>
</evidence>
<dbReference type="EMBL" id="WIPF01000101">
    <property type="protein sequence ID" value="KAF3209347.1"/>
    <property type="molecule type" value="Genomic_DNA"/>
</dbReference>
<dbReference type="EMBL" id="WIWT01000078">
    <property type="protein sequence ID" value="KAF3203497.1"/>
    <property type="molecule type" value="Genomic_DNA"/>
</dbReference>
<keyword evidence="1" id="KW-0479">Metal-binding</keyword>
<evidence type="ECO:0000313" key="8">
    <source>
        <dbReference type="Proteomes" id="UP000483672"/>
    </source>
</evidence>
<keyword evidence="4" id="KW-0862">Zinc</keyword>
<evidence type="ECO:0000313" key="7">
    <source>
        <dbReference type="EMBL" id="KAF3209347.1"/>
    </source>
</evidence>
<evidence type="ECO:0000256" key="2">
    <source>
        <dbReference type="ARBA" id="ARBA00022737"/>
    </source>
</evidence>
<dbReference type="PANTHER" id="PTHR24409">
    <property type="entry name" value="ZINC FINGER PROTEIN 142"/>
    <property type="match status" value="1"/>
</dbReference>
<feature type="domain" description="C2H2-type" evidence="5">
    <location>
        <begin position="41"/>
        <end position="61"/>
    </location>
</feature>
<keyword evidence="2" id="KW-0677">Repeat</keyword>
<comment type="caution">
    <text evidence="6">The sequence shown here is derived from an EMBL/GenBank/DDBJ whole genome shotgun (WGS) entry which is preliminary data.</text>
</comment>
<dbReference type="AlphaFoldDB" id="A0A6G1LV61"/>
<dbReference type="Proteomes" id="UP000614610">
    <property type="component" value="Unassembled WGS sequence"/>
</dbReference>
<dbReference type="GO" id="GO:0008270">
    <property type="term" value="F:zinc ion binding"/>
    <property type="evidence" value="ECO:0007669"/>
    <property type="project" value="UniProtKB-KW"/>
</dbReference>
<proteinExistence type="predicted"/>
<evidence type="ECO:0000256" key="4">
    <source>
        <dbReference type="ARBA" id="ARBA00022833"/>
    </source>
</evidence>
<name>A0A6G1LV61_ORBOL</name>
<sequence>MASKRPLSPQSWSTCARCKLEFYALDKAQEHFSTICYDLWCDLCQGSFEDPEKTRQHMSAHRDLSSRCPRCAFDAGRGGDIIRHWIETGCHRECPVCKVWYYQESYGVHLELNPYCRRVTFTSESTQTAQPSDQSEQQALVLFEPQVYQGTKIEKDDGMGTKSASSHPSLAASDPYWHRMRLPAIDTRPGPAALGQSNLKVNSSRRKGQSQVNCPGCNRGFPLPASLVSHLEAGGCPSMIDFLDINYTFATYLKAEKLLLSDNRKSLGSLLNYRDIQATRPFQCPGNGCGLTFSVLSGLIQHSDSDRCSASIGRPMIMHHLRTNVYYQSIIRKMQKMAIRGPTTMFVRPPPYQVDQNFLHLPERWGPAFSKLKSDLFSAVTRVSCGNPDKQGRNFLVFQDPHNMGSILQSIENSVTWLRGELGKIEPAQNDRHSNDLGKVLVCFGTTEETHSLYRFLNDVEKFKNVLRKELHETPLPLYCSDFQVS</sequence>
<dbReference type="PANTHER" id="PTHR24409:SF295">
    <property type="entry name" value="AZ2-RELATED"/>
    <property type="match status" value="1"/>
</dbReference>
<dbReference type="OrthoDB" id="6105938at2759"/>
<evidence type="ECO:0000259" key="5">
    <source>
        <dbReference type="PROSITE" id="PS00028"/>
    </source>
</evidence>
<dbReference type="InterPro" id="IPR013087">
    <property type="entry name" value="Znf_C2H2_type"/>
</dbReference>
<accession>A0A6G1LV61</accession>
<evidence type="ECO:0000313" key="6">
    <source>
        <dbReference type="EMBL" id="KAF3203497.1"/>
    </source>
</evidence>
<organism evidence="6 9">
    <name type="scientific">Orbilia oligospora</name>
    <name type="common">Nematode-trapping fungus</name>
    <name type="synonym">Arthrobotrys oligospora</name>
    <dbReference type="NCBI Taxonomy" id="2813651"/>
    <lineage>
        <taxon>Eukaryota</taxon>
        <taxon>Fungi</taxon>
        <taxon>Dikarya</taxon>
        <taxon>Ascomycota</taxon>
        <taxon>Pezizomycotina</taxon>
        <taxon>Orbiliomycetes</taxon>
        <taxon>Orbiliales</taxon>
        <taxon>Orbiliaceae</taxon>
        <taxon>Orbilia</taxon>
    </lineage>
</organism>
<reference evidence="6 8" key="1">
    <citation type="submission" date="2019-06" db="EMBL/GenBank/DDBJ databases">
        <authorList>
            <person name="Palmer J.M."/>
        </authorList>
    </citation>
    <scope>NUCLEOTIDE SEQUENCE</scope>
    <source>
        <strain evidence="7 8">TWF191</strain>
        <strain evidence="6">TWF679</strain>
    </source>
</reference>
<dbReference type="GO" id="GO:0005634">
    <property type="term" value="C:nucleus"/>
    <property type="evidence" value="ECO:0007669"/>
    <property type="project" value="TreeGrafter"/>
</dbReference>
<evidence type="ECO:0000313" key="9">
    <source>
        <dbReference type="Proteomes" id="UP000614610"/>
    </source>
</evidence>
<dbReference type="GO" id="GO:0000981">
    <property type="term" value="F:DNA-binding transcription factor activity, RNA polymerase II-specific"/>
    <property type="evidence" value="ECO:0007669"/>
    <property type="project" value="TreeGrafter"/>
</dbReference>
<dbReference type="GO" id="GO:0000977">
    <property type="term" value="F:RNA polymerase II transcription regulatory region sequence-specific DNA binding"/>
    <property type="evidence" value="ECO:0007669"/>
    <property type="project" value="TreeGrafter"/>
</dbReference>
<dbReference type="PROSITE" id="PS00028">
    <property type="entry name" value="ZINC_FINGER_C2H2_1"/>
    <property type="match status" value="1"/>
</dbReference>
<dbReference type="Proteomes" id="UP000483672">
    <property type="component" value="Unassembled WGS sequence"/>
</dbReference>
<protein>
    <recommendedName>
        <fullName evidence="5">C2H2-type domain-containing protein</fullName>
    </recommendedName>
</protein>
<evidence type="ECO:0000256" key="1">
    <source>
        <dbReference type="ARBA" id="ARBA00022723"/>
    </source>
</evidence>